<keyword evidence="4" id="KW-1185">Reference proteome</keyword>
<comment type="caution">
    <text evidence="3">The sequence shown here is derived from an EMBL/GenBank/DDBJ whole genome shotgun (WGS) entry which is preliminary data.</text>
</comment>
<accession>A0A2P6SLB6</accession>
<organism evidence="3 4">
    <name type="scientific">Rosa chinensis</name>
    <name type="common">China rose</name>
    <dbReference type="NCBI Taxonomy" id="74649"/>
    <lineage>
        <taxon>Eukaryota</taxon>
        <taxon>Viridiplantae</taxon>
        <taxon>Streptophyta</taxon>
        <taxon>Embryophyta</taxon>
        <taxon>Tracheophyta</taxon>
        <taxon>Spermatophyta</taxon>
        <taxon>Magnoliopsida</taxon>
        <taxon>eudicotyledons</taxon>
        <taxon>Gunneridae</taxon>
        <taxon>Pentapetalae</taxon>
        <taxon>rosids</taxon>
        <taxon>fabids</taxon>
        <taxon>Rosales</taxon>
        <taxon>Rosaceae</taxon>
        <taxon>Rosoideae</taxon>
        <taxon>Rosoideae incertae sedis</taxon>
        <taxon>Rosa</taxon>
    </lineage>
</organism>
<protein>
    <submittedName>
        <fullName evidence="3">Uncharacterized protein</fullName>
    </submittedName>
</protein>
<feature type="coiled-coil region" evidence="1">
    <location>
        <begin position="110"/>
        <end position="148"/>
    </location>
</feature>
<dbReference type="EMBL" id="PDCK01000039">
    <property type="protein sequence ID" value="PRQ59488.1"/>
    <property type="molecule type" value="Genomic_DNA"/>
</dbReference>
<evidence type="ECO:0000256" key="2">
    <source>
        <dbReference type="SAM" id="MobiDB-lite"/>
    </source>
</evidence>
<evidence type="ECO:0000313" key="4">
    <source>
        <dbReference type="Proteomes" id="UP000238479"/>
    </source>
</evidence>
<proteinExistence type="predicted"/>
<sequence>MVDKVSEFSQDQEERFLYYVSVAEELAQELSSSNGKLKSLIDDLRNEVDSIRTFRNEHSTEYQKLLMEEEQMAEELKLCLEIGKDRFQSQAYDPTFVGSIKEEQCTDFQRSALNEKCTEWQELLREEKEKAEKLMLLLEIEKERTQADELASIRSIFDEKCVEYQKLLMDERQKVEDSMRLLKMQKVITQSQANQLVFRSATDEFLRKENQASKKLLEVLKAELKDVKNRELCTCGQVSGATNKRKREKNEKEEEANNEQ</sequence>
<evidence type="ECO:0000313" key="3">
    <source>
        <dbReference type="EMBL" id="PRQ59488.1"/>
    </source>
</evidence>
<dbReference type="Gramene" id="PRQ59488">
    <property type="protein sequence ID" value="PRQ59488"/>
    <property type="gene ID" value="RchiOBHm_Chr1g0370741"/>
</dbReference>
<dbReference type="PANTHER" id="PTHR35489:SF2">
    <property type="entry name" value="TITAN9"/>
    <property type="match status" value="1"/>
</dbReference>
<dbReference type="AlphaFoldDB" id="A0A2P6SLB6"/>
<reference evidence="3 4" key="1">
    <citation type="journal article" date="2018" name="Nat. Genet.">
        <title>The Rosa genome provides new insights in the design of modern roses.</title>
        <authorList>
            <person name="Bendahmane M."/>
        </authorList>
    </citation>
    <scope>NUCLEOTIDE SEQUENCE [LARGE SCALE GENOMIC DNA]</scope>
    <source>
        <strain evidence="4">cv. Old Blush</strain>
    </source>
</reference>
<evidence type="ECO:0000256" key="1">
    <source>
        <dbReference type="SAM" id="Coils"/>
    </source>
</evidence>
<dbReference type="Proteomes" id="UP000238479">
    <property type="component" value="Chromosome 1"/>
</dbReference>
<name>A0A2P6SLB6_ROSCH</name>
<gene>
    <name evidence="3" type="ORF">RchiOBHm_Chr1g0370741</name>
</gene>
<feature type="region of interest" description="Disordered" evidence="2">
    <location>
        <begin position="238"/>
        <end position="260"/>
    </location>
</feature>
<keyword evidence="1" id="KW-0175">Coiled coil</keyword>
<dbReference type="GO" id="GO:0003006">
    <property type="term" value="P:developmental process involved in reproduction"/>
    <property type="evidence" value="ECO:0007669"/>
    <property type="project" value="TreeGrafter"/>
</dbReference>
<dbReference type="PANTHER" id="PTHR35489">
    <property type="entry name" value="TITAN9"/>
    <property type="match status" value="1"/>
</dbReference>